<evidence type="ECO:0000259" key="3">
    <source>
        <dbReference type="Pfam" id="PF09130"/>
    </source>
</evidence>
<dbReference type="Gene3D" id="1.10.1040.10">
    <property type="entry name" value="N-(1-d-carboxylethyl)-l-norvaline Dehydrogenase, domain 2"/>
    <property type="match status" value="1"/>
</dbReference>
<evidence type="ECO:0000256" key="1">
    <source>
        <dbReference type="ARBA" id="ARBA00007598"/>
    </source>
</evidence>
<comment type="similarity">
    <text evidence="1">Belongs to the HIBADH-related family. NP60 subfamily.</text>
</comment>
<dbReference type="InterPro" id="IPR015814">
    <property type="entry name" value="Pgluconate_DH_NAD-bd_C"/>
</dbReference>
<feature type="domain" description="6-phosphogluconate dehydrogenase NADP-binding" evidence="2">
    <location>
        <begin position="8"/>
        <end position="146"/>
    </location>
</feature>
<gene>
    <name evidence="4" type="ORF">BU23DRAFT_554586</name>
</gene>
<dbReference type="Pfam" id="PF09130">
    <property type="entry name" value="DUF1932"/>
    <property type="match status" value="1"/>
</dbReference>
<dbReference type="AlphaFoldDB" id="A0A6A5V7G3"/>
<dbReference type="Proteomes" id="UP000800036">
    <property type="component" value="Unassembled WGS sequence"/>
</dbReference>
<dbReference type="InterPro" id="IPR008927">
    <property type="entry name" value="6-PGluconate_DH-like_C_sf"/>
</dbReference>
<protein>
    <submittedName>
        <fullName evidence="4">6-phosphogluconate dehydrogenase C-terminal domain-like protein</fullName>
    </submittedName>
</protein>
<dbReference type="InterPro" id="IPR051265">
    <property type="entry name" value="HIBADH-related_NP60_sf"/>
</dbReference>
<dbReference type="PANTHER" id="PTHR43580">
    <property type="entry name" value="OXIDOREDUCTASE GLYR1-RELATED"/>
    <property type="match status" value="1"/>
</dbReference>
<reference evidence="4" key="1">
    <citation type="journal article" date="2020" name="Stud. Mycol.">
        <title>101 Dothideomycetes genomes: a test case for predicting lifestyles and emergence of pathogens.</title>
        <authorList>
            <person name="Haridas S."/>
            <person name="Albert R."/>
            <person name="Binder M."/>
            <person name="Bloem J."/>
            <person name="Labutti K."/>
            <person name="Salamov A."/>
            <person name="Andreopoulos B."/>
            <person name="Baker S."/>
            <person name="Barry K."/>
            <person name="Bills G."/>
            <person name="Bluhm B."/>
            <person name="Cannon C."/>
            <person name="Castanera R."/>
            <person name="Culley D."/>
            <person name="Daum C."/>
            <person name="Ezra D."/>
            <person name="Gonzalez J."/>
            <person name="Henrissat B."/>
            <person name="Kuo A."/>
            <person name="Liang C."/>
            <person name="Lipzen A."/>
            <person name="Lutzoni F."/>
            <person name="Magnuson J."/>
            <person name="Mondo S."/>
            <person name="Nolan M."/>
            <person name="Ohm R."/>
            <person name="Pangilinan J."/>
            <person name="Park H.-J."/>
            <person name="Ramirez L."/>
            <person name="Alfaro M."/>
            <person name="Sun H."/>
            <person name="Tritt A."/>
            <person name="Yoshinaga Y."/>
            <person name="Zwiers L.-H."/>
            <person name="Turgeon B."/>
            <person name="Goodwin S."/>
            <person name="Spatafora J."/>
            <person name="Crous P."/>
            <person name="Grigoriev I."/>
        </authorList>
    </citation>
    <scope>NUCLEOTIDE SEQUENCE</scope>
    <source>
        <strain evidence="4">CBS 107.79</strain>
    </source>
</reference>
<proteinExistence type="inferred from homology"/>
<dbReference type="Pfam" id="PF03446">
    <property type="entry name" value="NAD_binding_2"/>
    <property type="match status" value="1"/>
</dbReference>
<dbReference type="SUPFAM" id="SSF48179">
    <property type="entry name" value="6-phosphogluconate dehydrogenase C-terminal domain-like"/>
    <property type="match status" value="1"/>
</dbReference>
<sequence>MAAPLAHVGVLSIGQMGLGISRLLLDHGFHVITNASDRSIATQKRAKSASIECVSSDTELVARSDYIFSIVPPRDAMRTAKRICAVFERDPTVRAKGQHPLYYLELNAVSPNTARNIGAVFEKDNQLLRFLDGGIIGGPPAKTSGETTWTRPGIPLSGPYPLYEAPLHGSRLTEVLNTQHLDSRIGTASGLKCTFAALSKGFTALALQSFTTAASLGVLPQLQEYIAQYNPSVKDRAEKSIIACLPKAYRWVEEMNQIGQCFAGEGGWSETANVFRNVSNVYEQLATAVEERGGTEGMEDISGALSVLTESLHDGHKSTYEIEAETSV</sequence>
<dbReference type="PANTHER" id="PTHR43580:SF2">
    <property type="entry name" value="CYTOKINE-LIKE NUCLEAR FACTOR N-PAC"/>
    <property type="match status" value="1"/>
</dbReference>
<evidence type="ECO:0000259" key="2">
    <source>
        <dbReference type="Pfam" id="PF03446"/>
    </source>
</evidence>
<dbReference type="InterPro" id="IPR036291">
    <property type="entry name" value="NAD(P)-bd_dom_sf"/>
</dbReference>
<dbReference type="SUPFAM" id="SSF51735">
    <property type="entry name" value="NAD(P)-binding Rossmann-fold domains"/>
    <property type="match status" value="1"/>
</dbReference>
<dbReference type="InterPro" id="IPR013328">
    <property type="entry name" value="6PGD_dom2"/>
</dbReference>
<dbReference type="OrthoDB" id="9988102at2759"/>
<dbReference type="GO" id="GO:0050661">
    <property type="term" value="F:NADP binding"/>
    <property type="evidence" value="ECO:0007669"/>
    <property type="project" value="InterPro"/>
</dbReference>
<name>A0A6A5V7G3_9PLEO</name>
<evidence type="ECO:0000313" key="5">
    <source>
        <dbReference type="Proteomes" id="UP000800036"/>
    </source>
</evidence>
<evidence type="ECO:0000313" key="4">
    <source>
        <dbReference type="EMBL" id="KAF1973044.1"/>
    </source>
</evidence>
<accession>A0A6A5V7G3</accession>
<organism evidence="4 5">
    <name type="scientific">Bimuria novae-zelandiae CBS 107.79</name>
    <dbReference type="NCBI Taxonomy" id="1447943"/>
    <lineage>
        <taxon>Eukaryota</taxon>
        <taxon>Fungi</taxon>
        <taxon>Dikarya</taxon>
        <taxon>Ascomycota</taxon>
        <taxon>Pezizomycotina</taxon>
        <taxon>Dothideomycetes</taxon>
        <taxon>Pleosporomycetidae</taxon>
        <taxon>Pleosporales</taxon>
        <taxon>Massarineae</taxon>
        <taxon>Didymosphaeriaceae</taxon>
        <taxon>Bimuria</taxon>
    </lineage>
</organism>
<feature type="domain" description="Phosphogluconate dehydrogenase NAD-binding putative C-terminal" evidence="3">
    <location>
        <begin position="213"/>
        <end position="284"/>
    </location>
</feature>
<dbReference type="EMBL" id="ML976683">
    <property type="protein sequence ID" value="KAF1973044.1"/>
    <property type="molecule type" value="Genomic_DNA"/>
</dbReference>
<keyword evidence="5" id="KW-1185">Reference proteome</keyword>
<dbReference type="Gene3D" id="3.40.50.720">
    <property type="entry name" value="NAD(P)-binding Rossmann-like Domain"/>
    <property type="match status" value="1"/>
</dbReference>
<dbReference type="InterPro" id="IPR006115">
    <property type="entry name" value="6PGDH_NADP-bd"/>
</dbReference>